<feature type="region of interest" description="Disordered" evidence="4">
    <location>
        <begin position="137"/>
        <end position="165"/>
    </location>
</feature>
<dbReference type="AlphaFoldDB" id="A0A915C065"/>
<evidence type="ECO:0000313" key="8">
    <source>
        <dbReference type="WBParaSite" id="PgR070_g026_t05"/>
    </source>
</evidence>
<dbReference type="GO" id="GO:0005524">
    <property type="term" value="F:ATP binding"/>
    <property type="evidence" value="ECO:0007669"/>
    <property type="project" value="UniProtKB-KW"/>
</dbReference>
<evidence type="ECO:0000256" key="3">
    <source>
        <dbReference type="ARBA" id="ARBA00022840"/>
    </source>
</evidence>
<keyword evidence="3" id="KW-0067">ATP-binding</keyword>
<accession>A0A915C065</accession>
<dbReference type="InterPro" id="IPR014013">
    <property type="entry name" value="Helic_SF1/SF2_ATP-bd_DinG/Rad3"/>
</dbReference>
<evidence type="ECO:0000256" key="2">
    <source>
        <dbReference type="ARBA" id="ARBA00022801"/>
    </source>
</evidence>
<evidence type="ECO:0000313" key="6">
    <source>
        <dbReference type="Proteomes" id="UP000887569"/>
    </source>
</evidence>
<evidence type="ECO:0000313" key="7">
    <source>
        <dbReference type="WBParaSite" id="PgR070_g026_t04"/>
    </source>
</evidence>
<dbReference type="GO" id="GO:0016787">
    <property type="term" value="F:hydrolase activity"/>
    <property type="evidence" value="ECO:0007669"/>
    <property type="project" value="UniProtKB-KW"/>
</dbReference>
<reference evidence="7 8" key="1">
    <citation type="submission" date="2022-11" db="UniProtKB">
        <authorList>
            <consortium name="WormBaseParasite"/>
        </authorList>
    </citation>
    <scope>IDENTIFICATION</scope>
</reference>
<proteinExistence type="predicted"/>
<dbReference type="GO" id="GO:0003678">
    <property type="term" value="F:DNA helicase activity"/>
    <property type="evidence" value="ECO:0007669"/>
    <property type="project" value="TreeGrafter"/>
</dbReference>
<dbReference type="GO" id="GO:1990918">
    <property type="term" value="P:double-strand break repair involved in meiotic recombination"/>
    <property type="evidence" value="ECO:0007669"/>
    <property type="project" value="TreeGrafter"/>
</dbReference>
<dbReference type="PROSITE" id="PS51193">
    <property type="entry name" value="HELICASE_ATP_BIND_2"/>
    <property type="match status" value="1"/>
</dbReference>
<feature type="domain" description="Helicase ATP-binding" evidence="5">
    <location>
        <begin position="55"/>
        <end position="314"/>
    </location>
</feature>
<dbReference type="GO" id="GO:0005634">
    <property type="term" value="C:nucleus"/>
    <property type="evidence" value="ECO:0007669"/>
    <property type="project" value="TreeGrafter"/>
</dbReference>
<dbReference type="Gene3D" id="3.40.50.300">
    <property type="entry name" value="P-loop containing nucleotide triphosphate hydrolases"/>
    <property type="match status" value="1"/>
</dbReference>
<dbReference type="GO" id="GO:0006289">
    <property type="term" value="P:nucleotide-excision repair"/>
    <property type="evidence" value="ECO:0007669"/>
    <property type="project" value="TreeGrafter"/>
</dbReference>
<dbReference type="WBParaSite" id="PgR070_g026_t04">
    <property type="protein sequence ID" value="PgR070_g026_t04"/>
    <property type="gene ID" value="PgR070_g026"/>
</dbReference>
<organism evidence="6 7">
    <name type="scientific">Parascaris univalens</name>
    <name type="common">Nematode worm</name>
    <dbReference type="NCBI Taxonomy" id="6257"/>
    <lineage>
        <taxon>Eukaryota</taxon>
        <taxon>Metazoa</taxon>
        <taxon>Ecdysozoa</taxon>
        <taxon>Nematoda</taxon>
        <taxon>Chromadorea</taxon>
        <taxon>Rhabditida</taxon>
        <taxon>Spirurina</taxon>
        <taxon>Ascaridomorpha</taxon>
        <taxon>Ascaridoidea</taxon>
        <taxon>Ascarididae</taxon>
        <taxon>Parascaris</taxon>
    </lineage>
</organism>
<dbReference type="PANTHER" id="PTHR11472:SF47">
    <property type="entry name" value="FANCONI ANEMIA GROUP J PROTEIN"/>
    <property type="match status" value="1"/>
</dbReference>
<dbReference type="SUPFAM" id="SSF52540">
    <property type="entry name" value="P-loop containing nucleoside triphosphate hydrolases"/>
    <property type="match status" value="1"/>
</dbReference>
<dbReference type="InterPro" id="IPR027417">
    <property type="entry name" value="P-loop_NTPase"/>
</dbReference>
<dbReference type="WBParaSite" id="PgR070_g026_t05">
    <property type="protein sequence ID" value="PgR070_g026_t05"/>
    <property type="gene ID" value="PgR070_g026"/>
</dbReference>
<dbReference type="PANTHER" id="PTHR11472">
    <property type="entry name" value="DNA REPAIR DEAD HELICASE RAD3/XP-D SUBFAMILY MEMBER"/>
    <property type="match status" value="1"/>
</dbReference>
<dbReference type="Proteomes" id="UP000887569">
    <property type="component" value="Unplaced"/>
</dbReference>
<feature type="region of interest" description="Disordered" evidence="4">
    <location>
        <begin position="14"/>
        <end position="36"/>
    </location>
</feature>
<evidence type="ECO:0000256" key="1">
    <source>
        <dbReference type="ARBA" id="ARBA00022741"/>
    </source>
</evidence>
<name>A0A915C065_PARUN</name>
<keyword evidence="1" id="KW-0547">Nucleotide-binding</keyword>
<dbReference type="InterPro" id="IPR045028">
    <property type="entry name" value="DinG/Rad3-like"/>
</dbReference>
<sequence>MTTPNLFKQWQKRKRKSSLISGSPRPEHSANNGIERRGFTKPESMIYSELLVGGLVVKLPSGLTPYTTQRTMMAKILTSLKNKLNALIESPTGSGKTLGLLSATCAWLVRYKEERKLSKGECRACNKHTVLPVNSMLPGQESNLESWPTSLTDSPEPSNGNSLYSPSVKPILTIEDEFDSDFAASPSSTSVKRSSLFLTELKRSRLEEADGEEKQSHEGHTCLPRVTIYYGTRTHKQISQVVGESARLPYGHDGTIRWGNICSTLLHLLIVRSKESLEISVADGQFLLYLHGLLIASFQNCCDRYDDLSSVLLG</sequence>
<keyword evidence="2" id="KW-0378">Hydrolase</keyword>
<protein>
    <submittedName>
        <fullName evidence="7 8">DNA helicase</fullName>
    </submittedName>
</protein>
<feature type="compositionally biased region" description="Polar residues" evidence="4">
    <location>
        <begin position="140"/>
        <end position="165"/>
    </location>
</feature>
<keyword evidence="6" id="KW-1185">Reference proteome</keyword>
<evidence type="ECO:0000259" key="5">
    <source>
        <dbReference type="PROSITE" id="PS51193"/>
    </source>
</evidence>
<evidence type="ECO:0000256" key="4">
    <source>
        <dbReference type="SAM" id="MobiDB-lite"/>
    </source>
</evidence>